<keyword evidence="3" id="KW-1185">Reference proteome</keyword>
<gene>
    <name evidence="2" type="ORF">ACFFLH_11230</name>
</gene>
<evidence type="ECO:0000256" key="1">
    <source>
        <dbReference type="SAM" id="Phobius"/>
    </source>
</evidence>
<evidence type="ECO:0000313" key="2">
    <source>
        <dbReference type="EMBL" id="MFB9886989.1"/>
    </source>
</evidence>
<reference evidence="2 3" key="1">
    <citation type="submission" date="2024-09" db="EMBL/GenBank/DDBJ databases">
        <authorList>
            <person name="Sun Q."/>
            <person name="Mori K."/>
        </authorList>
    </citation>
    <scope>NUCLEOTIDE SEQUENCE [LARGE SCALE GENOMIC DNA]</scope>
    <source>
        <strain evidence="2 3">ATCC 51285</strain>
    </source>
</reference>
<dbReference type="EMBL" id="JBHLZN010000003">
    <property type="protein sequence ID" value="MFB9886989.1"/>
    <property type="molecule type" value="Genomic_DNA"/>
</dbReference>
<name>A0ABV5ZCG2_9GAMM</name>
<proteinExistence type="predicted"/>
<accession>A0ABV5ZCG2</accession>
<dbReference type="RefSeq" id="WP_027312192.1">
    <property type="nucleotide sequence ID" value="NZ_JBHLZN010000003.1"/>
</dbReference>
<feature type="transmembrane region" description="Helical" evidence="1">
    <location>
        <begin position="54"/>
        <end position="83"/>
    </location>
</feature>
<keyword evidence="1" id="KW-1133">Transmembrane helix</keyword>
<comment type="caution">
    <text evidence="2">The sequence shown here is derived from an EMBL/GenBank/DDBJ whole genome shotgun (WGS) entry which is preliminary data.</text>
</comment>
<keyword evidence="1" id="KW-0472">Membrane</keyword>
<sequence>MANRLPWLNSVRRRSEHAIRYLLWLMCAVLAFFLGTALVMVYDWFALPPLGQELLHLLGMLLLGGGGLAGLYAYIMILLIWLVRFLDS</sequence>
<keyword evidence="1" id="KW-0812">Transmembrane</keyword>
<protein>
    <submittedName>
        <fullName evidence="2">Uncharacterized protein</fullName>
    </submittedName>
</protein>
<organism evidence="2 3">
    <name type="scientific">Balneatrix alpica</name>
    <dbReference type="NCBI Taxonomy" id="75684"/>
    <lineage>
        <taxon>Bacteria</taxon>
        <taxon>Pseudomonadati</taxon>
        <taxon>Pseudomonadota</taxon>
        <taxon>Gammaproteobacteria</taxon>
        <taxon>Oceanospirillales</taxon>
        <taxon>Balneatrichaceae</taxon>
        <taxon>Balneatrix</taxon>
    </lineage>
</organism>
<evidence type="ECO:0000313" key="3">
    <source>
        <dbReference type="Proteomes" id="UP001589628"/>
    </source>
</evidence>
<dbReference type="Proteomes" id="UP001589628">
    <property type="component" value="Unassembled WGS sequence"/>
</dbReference>
<feature type="transmembrane region" description="Helical" evidence="1">
    <location>
        <begin position="21"/>
        <end position="42"/>
    </location>
</feature>